<feature type="signal peptide" evidence="7">
    <location>
        <begin position="1"/>
        <end position="23"/>
    </location>
</feature>
<evidence type="ECO:0000256" key="6">
    <source>
        <dbReference type="ARBA" id="ARBA00023157"/>
    </source>
</evidence>
<evidence type="ECO:0000256" key="3">
    <source>
        <dbReference type="ARBA" id="ARBA00022729"/>
    </source>
</evidence>
<dbReference type="EMBL" id="KB870805">
    <property type="protein sequence ID" value="EOA39013.1"/>
    <property type="molecule type" value="Genomic_DNA"/>
</dbReference>
<feature type="domain" description="Peptidase C1A papain C-terminal" evidence="8">
    <location>
        <begin position="129"/>
        <end position="341"/>
    </location>
</feature>
<evidence type="ECO:0000259" key="8">
    <source>
        <dbReference type="SMART" id="SM00645"/>
    </source>
</evidence>
<dbReference type="Pfam" id="PF00112">
    <property type="entry name" value="Peptidase_C1"/>
    <property type="match status" value="1"/>
</dbReference>
<dbReference type="InterPro" id="IPR000169">
    <property type="entry name" value="Pept_cys_AS"/>
</dbReference>
<evidence type="ECO:0000256" key="2">
    <source>
        <dbReference type="ARBA" id="ARBA00022670"/>
    </source>
</evidence>
<dbReference type="InterPro" id="IPR025660">
    <property type="entry name" value="Pept_his_AS"/>
</dbReference>
<keyword evidence="5" id="KW-0788">Thiol protease</keyword>
<gene>
    <name evidence="10" type="ORF">CARUB_v10011567mg</name>
</gene>
<dbReference type="KEGG" id="crb:17899808"/>
<accession>R0IPE9</accession>
<proteinExistence type="inferred from homology"/>
<name>R0IPE9_9BRAS</name>
<dbReference type="eggNOG" id="KOG1543">
    <property type="taxonomic scope" value="Eukaryota"/>
</dbReference>
<dbReference type="InterPro" id="IPR025661">
    <property type="entry name" value="Pept_asp_AS"/>
</dbReference>
<dbReference type="InterPro" id="IPR000668">
    <property type="entry name" value="Peptidase_C1A_C"/>
</dbReference>
<dbReference type="PANTHER" id="PTHR12411">
    <property type="entry name" value="CYSTEINE PROTEASE FAMILY C1-RELATED"/>
    <property type="match status" value="1"/>
</dbReference>
<comment type="similarity">
    <text evidence="1">Belongs to the peptidase C1 family.</text>
</comment>
<evidence type="ECO:0000256" key="5">
    <source>
        <dbReference type="ARBA" id="ARBA00022807"/>
    </source>
</evidence>
<dbReference type="GO" id="GO:0006508">
    <property type="term" value="P:proteolysis"/>
    <property type="evidence" value="ECO:0007669"/>
    <property type="project" value="UniProtKB-KW"/>
</dbReference>
<organism evidence="10 11">
    <name type="scientific">Capsella rubella</name>
    <dbReference type="NCBI Taxonomy" id="81985"/>
    <lineage>
        <taxon>Eukaryota</taxon>
        <taxon>Viridiplantae</taxon>
        <taxon>Streptophyta</taxon>
        <taxon>Embryophyta</taxon>
        <taxon>Tracheophyta</taxon>
        <taxon>Spermatophyta</taxon>
        <taxon>Magnoliopsida</taxon>
        <taxon>eudicotyledons</taxon>
        <taxon>Gunneridae</taxon>
        <taxon>Pentapetalae</taxon>
        <taxon>rosids</taxon>
        <taxon>malvids</taxon>
        <taxon>Brassicales</taxon>
        <taxon>Brassicaceae</taxon>
        <taxon>Camelineae</taxon>
        <taxon>Capsella</taxon>
    </lineage>
</organism>
<reference evidence="11" key="1">
    <citation type="journal article" date="2013" name="Nat. Genet.">
        <title>The Capsella rubella genome and the genomic consequences of rapid mating system evolution.</title>
        <authorList>
            <person name="Slotte T."/>
            <person name="Hazzouri K.M."/>
            <person name="Agren J.A."/>
            <person name="Koenig D."/>
            <person name="Maumus F."/>
            <person name="Guo Y.L."/>
            <person name="Steige K."/>
            <person name="Platts A.E."/>
            <person name="Escobar J.S."/>
            <person name="Newman L.K."/>
            <person name="Wang W."/>
            <person name="Mandakova T."/>
            <person name="Vello E."/>
            <person name="Smith L.M."/>
            <person name="Henz S.R."/>
            <person name="Steffen J."/>
            <person name="Takuno S."/>
            <person name="Brandvain Y."/>
            <person name="Coop G."/>
            <person name="Andolfatto P."/>
            <person name="Hu T.T."/>
            <person name="Blanchette M."/>
            <person name="Clark R.M."/>
            <person name="Quesneville H."/>
            <person name="Nordborg M."/>
            <person name="Gaut B.S."/>
            <person name="Lysak M.A."/>
            <person name="Jenkins J."/>
            <person name="Grimwood J."/>
            <person name="Chapman J."/>
            <person name="Prochnik S."/>
            <person name="Shu S."/>
            <person name="Rokhsar D."/>
            <person name="Schmutz J."/>
            <person name="Weigel D."/>
            <person name="Wright S.I."/>
        </authorList>
    </citation>
    <scope>NUCLEOTIDE SEQUENCE [LARGE SCALE GENOMIC DNA]</scope>
    <source>
        <strain evidence="11">cv. Monte Gargano</strain>
    </source>
</reference>
<keyword evidence="3 7" id="KW-0732">Signal</keyword>
<evidence type="ECO:0000256" key="1">
    <source>
        <dbReference type="ARBA" id="ARBA00008455"/>
    </source>
</evidence>
<dbReference type="InterPro" id="IPR013201">
    <property type="entry name" value="Prot_inhib_I29"/>
</dbReference>
<dbReference type="InterPro" id="IPR038765">
    <property type="entry name" value="Papain-like_cys_pep_sf"/>
</dbReference>
<dbReference type="Proteomes" id="UP000029121">
    <property type="component" value="Unassembled WGS sequence"/>
</dbReference>
<dbReference type="PROSITE" id="PS00640">
    <property type="entry name" value="THIOL_PROTEASE_ASN"/>
    <property type="match status" value="1"/>
</dbReference>
<keyword evidence="2" id="KW-0645">Protease</keyword>
<dbReference type="AlphaFoldDB" id="R0IPE9"/>
<evidence type="ECO:0000313" key="10">
    <source>
        <dbReference type="EMBL" id="EOA39013.1"/>
    </source>
</evidence>
<evidence type="ECO:0000256" key="4">
    <source>
        <dbReference type="ARBA" id="ARBA00022801"/>
    </source>
</evidence>
<evidence type="ECO:0000313" key="11">
    <source>
        <dbReference type="Proteomes" id="UP000029121"/>
    </source>
</evidence>
<dbReference type="FunFam" id="3.90.70.10:FF:000067">
    <property type="entry name" value="Senescence-specific cysteine protease"/>
    <property type="match status" value="1"/>
</dbReference>
<evidence type="ECO:0000256" key="7">
    <source>
        <dbReference type="SAM" id="SignalP"/>
    </source>
</evidence>
<evidence type="ECO:0000259" key="9">
    <source>
        <dbReference type="SMART" id="SM00848"/>
    </source>
</evidence>
<dbReference type="GO" id="GO:0008234">
    <property type="term" value="F:cysteine-type peptidase activity"/>
    <property type="evidence" value="ECO:0007669"/>
    <property type="project" value="UniProtKB-KW"/>
</dbReference>
<dbReference type="OrthoDB" id="10253408at2759"/>
<dbReference type="SMART" id="SM00848">
    <property type="entry name" value="Inhibitor_I29"/>
    <property type="match status" value="1"/>
</dbReference>
<dbReference type="InterPro" id="IPR013128">
    <property type="entry name" value="Peptidase_C1A"/>
</dbReference>
<dbReference type="InterPro" id="IPR039417">
    <property type="entry name" value="Peptidase_C1A_papain-like"/>
</dbReference>
<dbReference type="Gene3D" id="3.90.70.10">
    <property type="entry name" value="Cysteine proteinases"/>
    <property type="match status" value="1"/>
</dbReference>
<dbReference type="CDD" id="cd02248">
    <property type="entry name" value="Peptidase_C1A"/>
    <property type="match status" value="1"/>
</dbReference>
<dbReference type="SUPFAM" id="SSF54001">
    <property type="entry name" value="Cysteine proteinases"/>
    <property type="match status" value="1"/>
</dbReference>
<protein>
    <submittedName>
        <fullName evidence="10">Uncharacterized protein</fullName>
    </submittedName>
</protein>
<feature type="domain" description="Cathepsin propeptide inhibitor" evidence="9">
    <location>
        <begin position="38"/>
        <end position="95"/>
    </location>
</feature>
<keyword evidence="11" id="KW-1185">Reference proteome</keyword>
<dbReference type="PRINTS" id="PR00705">
    <property type="entry name" value="PAPAIN"/>
</dbReference>
<feature type="chain" id="PRO_5018718282" evidence="7">
    <location>
        <begin position="24"/>
        <end position="342"/>
    </location>
</feature>
<dbReference type="SMART" id="SM00645">
    <property type="entry name" value="Pept_C1"/>
    <property type="match status" value="1"/>
</dbReference>
<keyword evidence="6" id="KW-1015">Disulfide bond</keyword>
<keyword evidence="4" id="KW-0378">Hydrolase</keyword>
<dbReference type="Pfam" id="PF08246">
    <property type="entry name" value="Inhibitor_I29"/>
    <property type="match status" value="1"/>
</dbReference>
<sequence length="342" mass="38691">MVSMVFMFVVLIMFSMDIRISQATSRITLHEPSIVDYHQQWMLQFSRVYKDDFEKQRRLEVFNKNLKFIEDFNNMGNQSYKLGVNEFTDLTEEEFLATHSGLRDVNVTSPSEVVNETMSSWYWNASEIVSISKDWRTEGAVTPVKSQGGCGGCWAFAAIAAVEGATKIAGRNLISLSEQQLLDCANNHGCKGGTMIEAYNYIIKNRGIASEKVYPYRVKEGQCRFIRPATQIRGFRNVPFNSERALLQAVSRQPVSVGISDRGAGFFQYKGGVYNPPDCGINVNHAVTLVGYGTSRDGIKYWLVKNSWGRSWGEYGYMRIRRDVQWPQGMCGLAQYASYPLA</sequence>
<dbReference type="PROSITE" id="PS00639">
    <property type="entry name" value="THIOL_PROTEASE_HIS"/>
    <property type="match status" value="1"/>
</dbReference>
<dbReference type="PROSITE" id="PS00139">
    <property type="entry name" value="THIOL_PROTEASE_CYS"/>
    <property type="match status" value="1"/>
</dbReference>